<name>A0A813ZRS1_9BILA</name>
<accession>A0A813ZRS1</accession>
<reference evidence="1" key="1">
    <citation type="submission" date="2021-02" db="EMBL/GenBank/DDBJ databases">
        <authorList>
            <person name="Nowell W R."/>
        </authorList>
    </citation>
    <scope>NUCLEOTIDE SEQUENCE</scope>
    <source>
        <strain evidence="1">Ploen Becks lab</strain>
    </source>
</reference>
<evidence type="ECO:0000313" key="2">
    <source>
        <dbReference type="Proteomes" id="UP000663879"/>
    </source>
</evidence>
<protein>
    <submittedName>
        <fullName evidence="1">Uncharacterized protein</fullName>
    </submittedName>
</protein>
<dbReference type="EMBL" id="CAJNOC010001955">
    <property type="protein sequence ID" value="CAF0902969.1"/>
    <property type="molecule type" value="Genomic_DNA"/>
</dbReference>
<proteinExistence type="predicted"/>
<gene>
    <name evidence="1" type="ORF">OXX778_LOCUS11495</name>
</gene>
<evidence type="ECO:0000313" key="1">
    <source>
        <dbReference type="EMBL" id="CAF0902969.1"/>
    </source>
</evidence>
<comment type="caution">
    <text evidence="1">The sequence shown here is derived from an EMBL/GenBank/DDBJ whole genome shotgun (WGS) entry which is preliminary data.</text>
</comment>
<keyword evidence="2" id="KW-1185">Reference proteome</keyword>
<sequence>MLQLRTTKIPVFVNNHRHEVDNGQKASQIRALERREVAKYVIANYGGSSTAYLNFLASEGIFHLHAGLPIYFIQRIKPKKVEKKSNDLNGYDQQIEIFNNFNLTMHHENQLKLIKNVPEERRILHIDATGGLIKIKNGSQVYGQILNYCMILKDSSRLDYPECHTLQFMPS</sequence>
<organism evidence="1 2">
    <name type="scientific">Brachionus calyciflorus</name>
    <dbReference type="NCBI Taxonomy" id="104777"/>
    <lineage>
        <taxon>Eukaryota</taxon>
        <taxon>Metazoa</taxon>
        <taxon>Spiralia</taxon>
        <taxon>Gnathifera</taxon>
        <taxon>Rotifera</taxon>
        <taxon>Eurotatoria</taxon>
        <taxon>Monogononta</taxon>
        <taxon>Pseudotrocha</taxon>
        <taxon>Ploima</taxon>
        <taxon>Brachionidae</taxon>
        <taxon>Brachionus</taxon>
    </lineage>
</organism>
<dbReference type="AlphaFoldDB" id="A0A813ZRS1"/>
<dbReference type="Proteomes" id="UP000663879">
    <property type="component" value="Unassembled WGS sequence"/>
</dbReference>